<feature type="region of interest" description="Disordered" evidence="1">
    <location>
        <begin position="187"/>
        <end position="206"/>
    </location>
</feature>
<evidence type="ECO:0000256" key="1">
    <source>
        <dbReference type="SAM" id="MobiDB-lite"/>
    </source>
</evidence>
<keyword evidence="3" id="KW-1185">Reference proteome</keyword>
<dbReference type="Proteomes" id="UP001172159">
    <property type="component" value="Unassembled WGS sequence"/>
</dbReference>
<sequence length="519" mass="60512">MAANTPKSQNTLTMESITASLTSRDISNAHEVSTLLLKIYQTLIHMQYLPPHTLAPGPHDLTHLFPLFEELQLSPQIIYLYQVIPYISYPDSHTHDFYMGGYYADFRQKNQVEDGRNTMYAEDRREQMRPWMTPLSLLCNHMCVLFYDSKTHMIGIFDQMSGRTQDRGLKEGHGRRMQLRTVEDLDGERRDDGHPRLGCGSKGANVYDDMPSRPAGDVLRDIIRQYETLEEVPWVYEHGSSRDWPEGVKQLFFKHGWPGPDFDVEAFELDRMRMAAMEEVMYRAMEPFRKVDRCKDWAEEANRPEMLMLKRQVATAETLDEEWLARFQIWKKEQEIEGAKKELAEAEAERDKVFPNGQKPGDKPEDWILCELRKWRQDIIREEEAIKYTTEQAEIIEGKRRHLELLHKVLEICKTDADRLCPGKAELPAEDKHSKISLYHSRAYSLDGSRKGIEALEEFRAKVPTTCQKTIDLIQQEVDMYNESINRSNEWWDRHDVALKEAEKRKEALAAIKSAAQKG</sequence>
<proteinExistence type="predicted"/>
<reference evidence="2" key="1">
    <citation type="submission" date="2023-06" db="EMBL/GenBank/DDBJ databases">
        <title>Genome-scale phylogeny and comparative genomics of the fungal order Sordariales.</title>
        <authorList>
            <consortium name="Lawrence Berkeley National Laboratory"/>
            <person name="Hensen N."/>
            <person name="Bonometti L."/>
            <person name="Westerberg I."/>
            <person name="Brannstrom I.O."/>
            <person name="Guillou S."/>
            <person name="Cros-Aarteil S."/>
            <person name="Calhoun S."/>
            <person name="Haridas S."/>
            <person name="Kuo A."/>
            <person name="Mondo S."/>
            <person name="Pangilinan J."/>
            <person name="Riley R."/>
            <person name="Labutti K."/>
            <person name="Andreopoulos B."/>
            <person name="Lipzen A."/>
            <person name="Chen C."/>
            <person name="Yanf M."/>
            <person name="Daum C."/>
            <person name="Ng V."/>
            <person name="Clum A."/>
            <person name="Steindorff A."/>
            <person name="Ohm R."/>
            <person name="Martin F."/>
            <person name="Silar P."/>
            <person name="Natvig D."/>
            <person name="Lalanne C."/>
            <person name="Gautier V."/>
            <person name="Ament-Velasquez S.L."/>
            <person name="Kruys A."/>
            <person name="Hutchinson M.I."/>
            <person name="Powell A.J."/>
            <person name="Barry K."/>
            <person name="Miller A.N."/>
            <person name="Grigoriev I.V."/>
            <person name="Debuchy R."/>
            <person name="Gladieux P."/>
            <person name="Thoren M.H."/>
            <person name="Johannesson H."/>
        </authorList>
    </citation>
    <scope>NUCLEOTIDE SEQUENCE</scope>
    <source>
        <strain evidence="2">CBS 540.89</strain>
    </source>
</reference>
<dbReference type="AlphaFoldDB" id="A0AA40BLU0"/>
<evidence type="ECO:0000313" key="2">
    <source>
        <dbReference type="EMBL" id="KAK0736606.1"/>
    </source>
</evidence>
<organism evidence="2 3">
    <name type="scientific">Apiosordaria backusii</name>
    <dbReference type="NCBI Taxonomy" id="314023"/>
    <lineage>
        <taxon>Eukaryota</taxon>
        <taxon>Fungi</taxon>
        <taxon>Dikarya</taxon>
        <taxon>Ascomycota</taxon>
        <taxon>Pezizomycotina</taxon>
        <taxon>Sordariomycetes</taxon>
        <taxon>Sordariomycetidae</taxon>
        <taxon>Sordariales</taxon>
        <taxon>Lasiosphaeriaceae</taxon>
        <taxon>Apiosordaria</taxon>
    </lineage>
</organism>
<evidence type="ECO:0000313" key="3">
    <source>
        <dbReference type="Proteomes" id="UP001172159"/>
    </source>
</evidence>
<accession>A0AA40BLU0</accession>
<dbReference type="EMBL" id="JAUKTV010000006">
    <property type="protein sequence ID" value="KAK0736606.1"/>
    <property type="molecule type" value="Genomic_DNA"/>
</dbReference>
<name>A0AA40BLU0_9PEZI</name>
<gene>
    <name evidence="2" type="ORF">B0T21DRAFT_288681</name>
</gene>
<comment type="caution">
    <text evidence="2">The sequence shown here is derived from an EMBL/GenBank/DDBJ whole genome shotgun (WGS) entry which is preliminary data.</text>
</comment>
<protein>
    <submittedName>
        <fullName evidence="2">Uncharacterized protein</fullName>
    </submittedName>
</protein>